<dbReference type="InterPro" id="IPR029060">
    <property type="entry name" value="PIN-like_dom_sf"/>
</dbReference>
<comment type="caution">
    <text evidence="2">The sequence shown here is derived from an EMBL/GenBank/DDBJ whole genome shotgun (WGS) entry which is preliminary data.</text>
</comment>
<accession>A0A139WT16</accession>
<dbReference type="RefSeq" id="WP_017747847.1">
    <property type="nucleotide sequence ID" value="NZ_KQ976354.1"/>
</dbReference>
<dbReference type="SUPFAM" id="SSF88723">
    <property type="entry name" value="PIN domain-like"/>
    <property type="match status" value="1"/>
</dbReference>
<dbReference type="Proteomes" id="UP000076925">
    <property type="component" value="Unassembled WGS sequence"/>
</dbReference>
<organism evidence="2 3">
    <name type="scientific">Scytonema hofmannii PCC 7110</name>
    <dbReference type="NCBI Taxonomy" id="128403"/>
    <lineage>
        <taxon>Bacteria</taxon>
        <taxon>Bacillati</taxon>
        <taxon>Cyanobacteriota</taxon>
        <taxon>Cyanophyceae</taxon>
        <taxon>Nostocales</taxon>
        <taxon>Scytonemataceae</taxon>
        <taxon>Scytonema</taxon>
    </lineage>
</organism>
<dbReference type="EMBL" id="ANNX02000051">
    <property type="protein sequence ID" value="KYC35569.1"/>
    <property type="molecule type" value="Genomic_DNA"/>
</dbReference>
<proteinExistence type="predicted"/>
<feature type="domain" description="PIN" evidence="1">
    <location>
        <begin position="3"/>
        <end position="135"/>
    </location>
</feature>
<evidence type="ECO:0000313" key="2">
    <source>
        <dbReference type="EMBL" id="KYC35569.1"/>
    </source>
</evidence>
<keyword evidence="3" id="KW-1185">Reference proteome</keyword>
<gene>
    <name evidence="2" type="ORF">WA1_07025</name>
</gene>
<reference evidence="2 3" key="1">
    <citation type="journal article" date="2013" name="Genome Biol. Evol.">
        <title>Genomes of Stigonematalean cyanobacteria (subsection V) and the evolution of oxygenic photosynthesis from prokaryotes to plastids.</title>
        <authorList>
            <person name="Dagan T."/>
            <person name="Roettger M."/>
            <person name="Stucken K."/>
            <person name="Landan G."/>
            <person name="Koch R."/>
            <person name="Major P."/>
            <person name="Gould S.B."/>
            <person name="Goremykin V.V."/>
            <person name="Rippka R."/>
            <person name="Tandeau de Marsac N."/>
            <person name="Gugger M."/>
            <person name="Lockhart P.J."/>
            <person name="Allen J.F."/>
            <person name="Brune I."/>
            <person name="Maus I."/>
            <person name="Puhler A."/>
            <person name="Martin W.F."/>
        </authorList>
    </citation>
    <scope>NUCLEOTIDE SEQUENCE [LARGE SCALE GENOMIC DNA]</scope>
    <source>
        <strain evidence="2 3">PCC 7110</strain>
    </source>
</reference>
<name>A0A139WT16_9CYAN</name>
<evidence type="ECO:0000313" key="3">
    <source>
        <dbReference type="Proteomes" id="UP000076925"/>
    </source>
</evidence>
<dbReference type="InterPro" id="IPR002716">
    <property type="entry name" value="PIN_dom"/>
</dbReference>
<sequence length="147" mass="16577">MSYLVDTNVLLRSVQETHPMHKTAVHAVKRLLEQGEELCVIPQNLIEFWVVATRPTTVNGLGLSITSVLHELAQLKSLFTLKPDESAIFLAWENLVVNYQVLGKPAHDTRLVAAMIVHNLTHLLTFNTNDFSRFSEITTVDPKTFLN</sequence>
<evidence type="ECO:0000259" key="1">
    <source>
        <dbReference type="Pfam" id="PF01850"/>
    </source>
</evidence>
<protein>
    <submittedName>
        <fullName evidence="2">Twitching motility protein PilT</fullName>
    </submittedName>
</protein>
<dbReference type="STRING" id="128403.WA1_07025"/>
<dbReference type="AlphaFoldDB" id="A0A139WT16"/>
<dbReference type="Gene3D" id="3.40.50.1010">
    <property type="entry name" value="5'-nuclease"/>
    <property type="match status" value="1"/>
</dbReference>
<dbReference type="Pfam" id="PF01850">
    <property type="entry name" value="PIN"/>
    <property type="match status" value="1"/>
</dbReference>
<dbReference type="OrthoDB" id="7062868at2"/>